<dbReference type="Pfam" id="PF03993">
    <property type="entry name" value="DUF349"/>
    <property type="match status" value="2"/>
</dbReference>
<evidence type="ECO:0000313" key="2">
    <source>
        <dbReference type="Proteomes" id="UP001589844"/>
    </source>
</evidence>
<keyword evidence="2" id="KW-1185">Reference proteome</keyword>
<dbReference type="RefSeq" id="WP_390211405.1">
    <property type="nucleotide sequence ID" value="NZ_JBHLXJ010000008.1"/>
</dbReference>
<dbReference type="InterPro" id="IPR007139">
    <property type="entry name" value="DUF349"/>
</dbReference>
<dbReference type="Proteomes" id="UP001589844">
    <property type="component" value="Unassembled WGS sequence"/>
</dbReference>
<comment type="caution">
    <text evidence="1">The sequence shown here is derived from an EMBL/GenBank/DDBJ whole genome shotgun (WGS) entry which is preliminary data.</text>
</comment>
<dbReference type="EMBL" id="JBHLXJ010000008">
    <property type="protein sequence ID" value="MFC0349658.1"/>
    <property type="molecule type" value="Genomic_DNA"/>
</dbReference>
<sequence length="840" mass="95549">MLDFISKLIRGRSDTKKNDQQVVAVLNKNLQIEEKHKSKEQERQLFMQKVDAAGDDESLLINLLIKCDFADGRFHAAQKIVSQSALEQVLPVMRKLDKRVAKLFQTRLDEITDNLRNELAAQACVAAAEVLIQQNLVLSNQLVDLDKQHAQVKQFSEDLQTQFQEKRQILSKRLEQQIQLQQRVLSLKQEFEQVVDHASPDLESKFSEWQTRLDTCTADDYAASLPKNLVIECQQKMHAIQDNWRKAQQVLPTTVFSTAPDVALTPEVGNVEPELRTDNSKSTKKKVSKPQLALSIAQIELLLQQMEIALEQGSVQNARKYERELRDVNTKQNYANLVLSVNLKERINLARKALIHLLSWAKWSGNASRDELVTTAESLAGLKLSPKEIVETVSALREQWKQTEASSGAASKELWVRFDAACNVAYAPAAQFFSEQNAQRQANLVQAEAKLLEWRAQSRLLGLYSETDAAAADDIGDQVDWKHVFNSIQQMQSDWRAIGQVDRKDKARLDKELDAVLAPMRQALERRQKQEAQVRENLIVAASQLDGAQKSSIDLLRQLQQRWQMQAARVPLPRKEDQALWERFRSACDAVFEKKRASAESADKQRQDNLRAKEEICIALRETQLKNLSDISQITQAIEHAKSAWRQYANVPRDQEQKIEQEFSHLLDGLQQQVIQLKAKAQQDKTQQILKKIHTCLSMELLVQGLLPEATTTVDHCKQDWLVRALPDSVISKALQQRFDYVCRASEQPGNRLATSSDSSKFEEILLHLEILLGIDSPAELSLQRLQKQVDVLQSSLKNGQDAKQLTELLNQLLSMPMIGNVQMQERIEGIFAKANLMAR</sequence>
<gene>
    <name evidence="1" type="ORF">ACFFJH_07550</name>
</gene>
<name>A0ABV6IDH8_9BURK</name>
<evidence type="ECO:0000313" key="1">
    <source>
        <dbReference type="EMBL" id="MFC0349658.1"/>
    </source>
</evidence>
<proteinExistence type="predicted"/>
<organism evidence="1 2">
    <name type="scientific">Undibacterium danionis</name>
    <dbReference type="NCBI Taxonomy" id="1812100"/>
    <lineage>
        <taxon>Bacteria</taxon>
        <taxon>Pseudomonadati</taxon>
        <taxon>Pseudomonadota</taxon>
        <taxon>Betaproteobacteria</taxon>
        <taxon>Burkholderiales</taxon>
        <taxon>Oxalobacteraceae</taxon>
        <taxon>Undibacterium</taxon>
    </lineage>
</organism>
<accession>A0ABV6IDH8</accession>
<reference evidence="1 2" key="1">
    <citation type="submission" date="2024-09" db="EMBL/GenBank/DDBJ databases">
        <authorList>
            <person name="Sun Q."/>
            <person name="Mori K."/>
        </authorList>
    </citation>
    <scope>NUCLEOTIDE SEQUENCE [LARGE SCALE GENOMIC DNA]</scope>
    <source>
        <strain evidence="1 2">CCM 8677</strain>
    </source>
</reference>
<protein>
    <submittedName>
        <fullName evidence="1">DUF349 domain-containing protein</fullName>
    </submittedName>
</protein>